<feature type="signal peptide" evidence="1">
    <location>
        <begin position="1"/>
        <end position="18"/>
    </location>
</feature>
<gene>
    <name evidence="2" type="ORF">G5714_014277</name>
</gene>
<keyword evidence="3" id="KW-1185">Reference proteome</keyword>
<keyword evidence="1" id="KW-0732">Signal</keyword>
<evidence type="ECO:0000313" key="3">
    <source>
        <dbReference type="Proteomes" id="UP000579812"/>
    </source>
</evidence>
<name>A0A7J6CCW0_9TELE</name>
<dbReference type="Proteomes" id="UP000579812">
    <property type="component" value="Unassembled WGS sequence"/>
</dbReference>
<organism evidence="2 3">
    <name type="scientific">Onychostoma macrolepis</name>
    <dbReference type="NCBI Taxonomy" id="369639"/>
    <lineage>
        <taxon>Eukaryota</taxon>
        <taxon>Metazoa</taxon>
        <taxon>Chordata</taxon>
        <taxon>Craniata</taxon>
        <taxon>Vertebrata</taxon>
        <taxon>Euteleostomi</taxon>
        <taxon>Actinopterygii</taxon>
        <taxon>Neopterygii</taxon>
        <taxon>Teleostei</taxon>
        <taxon>Ostariophysi</taxon>
        <taxon>Cypriniformes</taxon>
        <taxon>Cyprinidae</taxon>
        <taxon>Acrossocheilinae</taxon>
        <taxon>Onychostoma</taxon>
    </lineage>
</organism>
<reference evidence="2 3" key="1">
    <citation type="submission" date="2020-04" db="EMBL/GenBank/DDBJ databases">
        <title>Chromosome-level genome assembly of a cyprinid fish Onychostoma macrolepis by integration of Nanopore Sequencing, Bionano and Hi-C technology.</title>
        <authorList>
            <person name="Wang D."/>
        </authorList>
    </citation>
    <scope>NUCLEOTIDE SEQUENCE [LARGE SCALE GENOMIC DNA]</scope>
    <source>
        <strain evidence="2">SWU-2019</strain>
        <tissue evidence="2">Muscle</tissue>
    </source>
</reference>
<dbReference type="AlphaFoldDB" id="A0A7J6CCW0"/>
<comment type="caution">
    <text evidence="2">The sequence shown here is derived from an EMBL/GenBank/DDBJ whole genome shotgun (WGS) entry which is preliminary data.</text>
</comment>
<evidence type="ECO:0000256" key="1">
    <source>
        <dbReference type="SAM" id="SignalP"/>
    </source>
</evidence>
<evidence type="ECO:0000313" key="2">
    <source>
        <dbReference type="EMBL" id="KAF4104946.1"/>
    </source>
</evidence>
<sequence>MVQKTMVFLFMLIGCSQAFPYHSVPTEDNVMKDADKIERERRDVMASGADFTPPVCRVVNESLDCSSPAGNATWEVNYIMSDGAGSGIDSPSFSATESCEGNATFFIELNVTVDENGYNATTVKYTGPCCFQNVEISVVDKAGFITTLIEMVQIAKAIVFLCMLIGWSQAFPHRDVVVSENEAMKDADMVTDFTPPVCRVVNESSDCLLSCGNTILEVTYIMSDGNGSGIDHTQINSFGAGFSNITQYDGLDENGYNATLLHYSGICCLEDLEVAAVDKAGNKGKCPVVVKRVTTTASHFKTIHF</sequence>
<accession>A0A7J6CCW0</accession>
<protein>
    <submittedName>
        <fullName evidence="2">Uncharacterized protein</fullName>
    </submittedName>
</protein>
<dbReference type="PROSITE" id="PS51257">
    <property type="entry name" value="PROKAR_LIPOPROTEIN"/>
    <property type="match status" value="1"/>
</dbReference>
<dbReference type="EMBL" id="JAAMOB010000014">
    <property type="protein sequence ID" value="KAF4104946.1"/>
    <property type="molecule type" value="Genomic_DNA"/>
</dbReference>
<proteinExistence type="predicted"/>
<feature type="chain" id="PRO_5029818879" evidence="1">
    <location>
        <begin position="19"/>
        <end position="305"/>
    </location>
</feature>